<dbReference type="AlphaFoldDB" id="A0A1I2EES0"/>
<sequence length="36" mass="3714">MSVDGGAGVEMTYQGQTILIAEVSATDLGVEDFIVP</sequence>
<accession>A0A1I2EES0</accession>
<keyword evidence="2" id="KW-1185">Reference proteome</keyword>
<dbReference type="Proteomes" id="UP000325289">
    <property type="component" value="Unassembled WGS sequence"/>
</dbReference>
<protein>
    <submittedName>
        <fullName evidence="1">Uncharacterized protein</fullName>
    </submittedName>
</protein>
<reference evidence="1 2" key="1">
    <citation type="submission" date="2016-10" db="EMBL/GenBank/DDBJ databases">
        <authorList>
            <person name="Varghese N."/>
            <person name="Submissions S."/>
        </authorList>
    </citation>
    <scope>NUCLEOTIDE SEQUENCE [LARGE SCALE GENOMIC DNA]</scope>
    <source>
        <strain evidence="2">YIM D21,KCTC 23444,ACCC 10710</strain>
    </source>
</reference>
<dbReference type="EMBL" id="FOMS01000022">
    <property type="protein sequence ID" value="SFE91209.1"/>
    <property type="molecule type" value="Genomic_DNA"/>
</dbReference>
<proteinExistence type="predicted"/>
<name>A0A1I2EES0_9RHOB</name>
<evidence type="ECO:0000313" key="1">
    <source>
        <dbReference type="EMBL" id="SFE91209.1"/>
    </source>
</evidence>
<evidence type="ECO:0000313" key="2">
    <source>
        <dbReference type="Proteomes" id="UP000325289"/>
    </source>
</evidence>
<gene>
    <name evidence="1" type="ORF">SAMN04515678_12232</name>
</gene>
<organism evidence="1 2">
    <name type="scientific">Roseivivax sediminis</name>
    <dbReference type="NCBI Taxonomy" id="936889"/>
    <lineage>
        <taxon>Bacteria</taxon>
        <taxon>Pseudomonadati</taxon>
        <taxon>Pseudomonadota</taxon>
        <taxon>Alphaproteobacteria</taxon>
        <taxon>Rhodobacterales</taxon>
        <taxon>Roseobacteraceae</taxon>
        <taxon>Roseivivax</taxon>
    </lineage>
</organism>